<comment type="caution">
    <text evidence="1">The sequence shown here is derived from an EMBL/GenBank/DDBJ whole genome shotgun (WGS) entry which is preliminary data.</text>
</comment>
<reference evidence="1" key="1">
    <citation type="submission" date="2021-06" db="EMBL/GenBank/DDBJ databases">
        <authorList>
            <person name="Kallberg Y."/>
            <person name="Tangrot J."/>
            <person name="Rosling A."/>
        </authorList>
    </citation>
    <scope>NUCLEOTIDE SEQUENCE</scope>
    <source>
        <strain evidence="1">28 12/20/2015</strain>
    </source>
</reference>
<name>A0ACA9PNT5_9GLOM</name>
<dbReference type="EMBL" id="CAJVPW010027985">
    <property type="protein sequence ID" value="CAG8717081.1"/>
    <property type="molecule type" value="Genomic_DNA"/>
</dbReference>
<dbReference type="Proteomes" id="UP000789366">
    <property type="component" value="Unassembled WGS sequence"/>
</dbReference>
<protein>
    <submittedName>
        <fullName evidence="1">2654_t:CDS:1</fullName>
    </submittedName>
</protein>
<keyword evidence="2" id="KW-1185">Reference proteome</keyword>
<organism evidence="1 2">
    <name type="scientific">Cetraspora pellucida</name>
    <dbReference type="NCBI Taxonomy" id="1433469"/>
    <lineage>
        <taxon>Eukaryota</taxon>
        <taxon>Fungi</taxon>
        <taxon>Fungi incertae sedis</taxon>
        <taxon>Mucoromycota</taxon>
        <taxon>Glomeromycotina</taxon>
        <taxon>Glomeromycetes</taxon>
        <taxon>Diversisporales</taxon>
        <taxon>Gigasporaceae</taxon>
        <taxon>Cetraspora</taxon>
    </lineage>
</organism>
<gene>
    <name evidence="1" type="ORF">SPELUC_LOCUS12186</name>
</gene>
<accession>A0ACA9PNT5</accession>
<evidence type="ECO:0000313" key="1">
    <source>
        <dbReference type="EMBL" id="CAG8717081.1"/>
    </source>
</evidence>
<evidence type="ECO:0000313" key="2">
    <source>
        <dbReference type="Proteomes" id="UP000789366"/>
    </source>
</evidence>
<sequence length="451" mass="51930">MPNQRQKKKKFHNIPVPVFTSAHTYILENIPEESITLYNDMPRSEIEQKLDFYRKKAAVYNTEKSTQNWIKKFEDFRCKYNYVTPLELIEDPCLIEQQICEYVAQMTKKDGGEYKATTIKQAVDAINRYLSKNGAIRGFNLHDKYQFPDLHDILNGKMKDLQEKGLGEKEGSMALTAQQVKEILDDEFLNPKTPQGLLYRVFFRNATIFACRGGEHYSLQINQFQIQPDGGILFYRYRSKNNQRGIQGGDAHQIHLPPDPSGTFGPVSDFMNYISKRPSDAPNNFYLHPNLNWRDTSVWYSKNYCGINRVGNFMKDIGQKIKVKLLEGILTNHSGRKTAAQILQNANVPEDAIMNITGHKSVQGVRAYKSINEHQQINTMETLISTIEPLRNSNKLNQVSSIIPAEFIRSHVNSNANISSAQDINMVQEEFQNQRSIFNNCHFTNVTFHFQ</sequence>
<proteinExistence type="predicted"/>